<dbReference type="CDD" id="cd02393">
    <property type="entry name" value="KH-I_PNPase"/>
    <property type="match status" value="1"/>
</dbReference>
<feature type="binding site" evidence="8">
    <location>
        <position position="506"/>
    </location>
    <ligand>
        <name>Mg(2+)</name>
        <dbReference type="ChEBI" id="CHEBI:18420"/>
    </ligand>
</feature>
<evidence type="ECO:0000256" key="2">
    <source>
        <dbReference type="ARBA" id="ARBA00022490"/>
    </source>
</evidence>
<name>A0A6J4LEY3_9ACTN</name>
<keyword evidence="4 8" id="KW-0548">Nucleotidyltransferase</keyword>
<evidence type="ECO:0000259" key="10">
    <source>
        <dbReference type="PROSITE" id="PS50126"/>
    </source>
</evidence>
<dbReference type="FunFam" id="3.30.1370.10:FF:000001">
    <property type="entry name" value="Polyribonucleotide nucleotidyltransferase"/>
    <property type="match status" value="1"/>
</dbReference>
<dbReference type="GO" id="GO:0000175">
    <property type="term" value="F:3'-5'-RNA exonuclease activity"/>
    <property type="evidence" value="ECO:0007669"/>
    <property type="project" value="TreeGrafter"/>
</dbReference>
<dbReference type="EMBL" id="CADCUE010000106">
    <property type="protein sequence ID" value="CAA9329868.1"/>
    <property type="molecule type" value="Genomic_DNA"/>
</dbReference>
<dbReference type="SMART" id="SM00316">
    <property type="entry name" value="S1"/>
    <property type="match status" value="1"/>
</dbReference>
<feature type="region of interest" description="Disordered" evidence="9">
    <location>
        <begin position="747"/>
        <end position="766"/>
    </location>
</feature>
<dbReference type="Pfam" id="PF03726">
    <property type="entry name" value="PNPase"/>
    <property type="match status" value="1"/>
</dbReference>
<dbReference type="GO" id="GO:0003723">
    <property type="term" value="F:RNA binding"/>
    <property type="evidence" value="ECO:0007669"/>
    <property type="project" value="UniProtKB-UniRule"/>
</dbReference>
<feature type="compositionally biased region" description="Basic residues" evidence="9">
    <location>
        <begin position="900"/>
        <end position="915"/>
    </location>
</feature>
<dbReference type="InterPro" id="IPR036612">
    <property type="entry name" value="KH_dom_type_1_sf"/>
</dbReference>
<feature type="compositionally biased region" description="Basic residues" evidence="9">
    <location>
        <begin position="882"/>
        <end position="892"/>
    </location>
</feature>
<feature type="domain" description="S1 motif" evidence="10">
    <location>
        <begin position="647"/>
        <end position="716"/>
    </location>
</feature>
<dbReference type="InterPro" id="IPR001247">
    <property type="entry name" value="ExoRNase_PH_dom1"/>
</dbReference>
<comment type="catalytic activity">
    <reaction evidence="8">
        <text>RNA(n+1) + phosphate = RNA(n) + a ribonucleoside 5'-diphosphate</text>
        <dbReference type="Rhea" id="RHEA:22096"/>
        <dbReference type="Rhea" id="RHEA-COMP:14527"/>
        <dbReference type="Rhea" id="RHEA-COMP:17342"/>
        <dbReference type="ChEBI" id="CHEBI:43474"/>
        <dbReference type="ChEBI" id="CHEBI:57930"/>
        <dbReference type="ChEBI" id="CHEBI:140395"/>
        <dbReference type="EC" id="2.7.7.8"/>
    </reaction>
</comment>
<keyword evidence="3 8" id="KW-0808">Transferase</keyword>
<comment type="subcellular location">
    <subcellularLocation>
        <location evidence="8">Cytoplasm</location>
    </subcellularLocation>
</comment>
<keyword evidence="2 8" id="KW-0963">Cytoplasm</keyword>
<evidence type="ECO:0000256" key="1">
    <source>
        <dbReference type="ARBA" id="ARBA00007404"/>
    </source>
</evidence>
<dbReference type="InterPro" id="IPR012340">
    <property type="entry name" value="NA-bd_OB-fold"/>
</dbReference>
<comment type="similarity">
    <text evidence="1 8">Belongs to the polyribonucleotide nucleotidyltransferase family.</text>
</comment>
<dbReference type="GO" id="GO:0006402">
    <property type="term" value="P:mRNA catabolic process"/>
    <property type="evidence" value="ECO:0007669"/>
    <property type="project" value="UniProtKB-UniRule"/>
</dbReference>
<evidence type="ECO:0000256" key="8">
    <source>
        <dbReference type="HAMAP-Rule" id="MF_01595"/>
    </source>
</evidence>
<proteinExistence type="inferred from homology"/>
<dbReference type="Gene3D" id="3.30.1370.10">
    <property type="entry name" value="K Homology domain, type 1"/>
    <property type="match status" value="1"/>
</dbReference>
<dbReference type="InterPro" id="IPR004087">
    <property type="entry name" value="KH_dom"/>
</dbReference>
<dbReference type="GO" id="GO:0000287">
    <property type="term" value="F:magnesium ion binding"/>
    <property type="evidence" value="ECO:0007669"/>
    <property type="project" value="UniProtKB-UniRule"/>
</dbReference>
<dbReference type="Pfam" id="PF01138">
    <property type="entry name" value="RNase_PH"/>
    <property type="match status" value="2"/>
</dbReference>
<dbReference type="InterPro" id="IPR036456">
    <property type="entry name" value="PNPase_PH_RNA-bd_sf"/>
</dbReference>
<dbReference type="FunFam" id="3.30.230.70:FF:000002">
    <property type="entry name" value="Polyribonucleotide nucleotidyltransferase"/>
    <property type="match status" value="1"/>
</dbReference>
<feature type="binding site" evidence="8">
    <location>
        <position position="512"/>
    </location>
    <ligand>
        <name>Mg(2+)</name>
        <dbReference type="ChEBI" id="CHEBI:18420"/>
    </ligand>
</feature>
<dbReference type="Pfam" id="PF00013">
    <property type="entry name" value="KH_1"/>
    <property type="match status" value="1"/>
</dbReference>
<organism evidence="11">
    <name type="scientific">uncultured Frankineae bacterium</name>
    <dbReference type="NCBI Taxonomy" id="437475"/>
    <lineage>
        <taxon>Bacteria</taxon>
        <taxon>Bacillati</taxon>
        <taxon>Actinomycetota</taxon>
        <taxon>Actinomycetes</taxon>
        <taxon>Frankiales</taxon>
        <taxon>environmental samples</taxon>
    </lineage>
</organism>
<dbReference type="PANTHER" id="PTHR11252:SF0">
    <property type="entry name" value="POLYRIBONUCLEOTIDE NUCLEOTIDYLTRANSFERASE 1, MITOCHONDRIAL"/>
    <property type="match status" value="1"/>
</dbReference>
<keyword evidence="7 8" id="KW-0694">RNA-binding</keyword>
<protein>
    <recommendedName>
        <fullName evidence="8">Polyribonucleotide nucleotidyltransferase</fullName>
        <ecNumber evidence="8">2.7.7.8</ecNumber>
    </recommendedName>
    <alternativeName>
        <fullName evidence="8">Polynucleotide phosphorylase</fullName>
        <shortName evidence="8">PNPase</shortName>
    </alternativeName>
</protein>
<reference evidence="11" key="1">
    <citation type="submission" date="2020-02" db="EMBL/GenBank/DDBJ databases">
        <authorList>
            <person name="Meier V. D."/>
        </authorList>
    </citation>
    <scope>NUCLEOTIDE SEQUENCE</scope>
    <source>
        <strain evidence="11">AVDCRST_MAG16</strain>
    </source>
</reference>
<evidence type="ECO:0000256" key="4">
    <source>
        <dbReference type="ARBA" id="ARBA00022695"/>
    </source>
</evidence>
<comment type="cofactor">
    <cofactor evidence="8">
        <name>Mg(2+)</name>
        <dbReference type="ChEBI" id="CHEBI:18420"/>
    </cofactor>
</comment>
<dbReference type="InterPro" id="IPR027408">
    <property type="entry name" value="PNPase/RNase_PH_dom_sf"/>
</dbReference>
<dbReference type="InterPro" id="IPR020568">
    <property type="entry name" value="Ribosomal_Su5_D2-typ_SF"/>
</dbReference>
<gene>
    <name evidence="8" type="primary">pnp</name>
    <name evidence="11" type="ORF">AVDCRST_MAG16-1238</name>
</gene>
<keyword evidence="6 8" id="KW-0460">Magnesium</keyword>
<evidence type="ECO:0000256" key="3">
    <source>
        <dbReference type="ARBA" id="ARBA00022679"/>
    </source>
</evidence>
<dbReference type="HAMAP" id="MF_01595">
    <property type="entry name" value="PNPase"/>
    <property type="match status" value="1"/>
</dbReference>
<dbReference type="GO" id="GO:0006396">
    <property type="term" value="P:RNA processing"/>
    <property type="evidence" value="ECO:0007669"/>
    <property type="project" value="InterPro"/>
</dbReference>
<keyword evidence="5 8" id="KW-0479">Metal-binding</keyword>
<dbReference type="SUPFAM" id="SSF46915">
    <property type="entry name" value="Polynucleotide phosphorylase/guanosine pentaphosphate synthase (PNPase/GPSI), domain 3"/>
    <property type="match status" value="1"/>
</dbReference>
<dbReference type="CDD" id="cd11364">
    <property type="entry name" value="RNase_PH_PNPase_2"/>
    <property type="match status" value="1"/>
</dbReference>
<dbReference type="EC" id="2.7.7.8" evidence="8"/>
<evidence type="ECO:0000313" key="11">
    <source>
        <dbReference type="EMBL" id="CAA9329868.1"/>
    </source>
</evidence>
<feature type="compositionally biased region" description="Low complexity" evidence="9">
    <location>
        <begin position="867"/>
        <end position="877"/>
    </location>
</feature>
<feature type="region of interest" description="Disordered" evidence="9">
    <location>
        <begin position="801"/>
        <end position="930"/>
    </location>
</feature>
<dbReference type="InterPro" id="IPR004088">
    <property type="entry name" value="KH_dom_type_1"/>
</dbReference>
<feature type="region of interest" description="Disordered" evidence="9">
    <location>
        <begin position="709"/>
        <end position="729"/>
    </location>
</feature>
<accession>A0A6J4LEY3</accession>
<comment type="function">
    <text evidence="8">Involved in mRNA degradation. Catalyzes the phosphorolysis of single-stranded polyribonucleotides processively in the 3'- to 5'-direction.</text>
</comment>
<dbReference type="SUPFAM" id="SSF50249">
    <property type="entry name" value="Nucleic acid-binding proteins"/>
    <property type="match status" value="1"/>
</dbReference>
<sequence>MANATSASGPVSGTDKTLSFETGKLAQQSQGAVVARIGATQVLVTANGDRNVREGIDFFPLTVDIEEKAYAAGKIPGSFFRREGRPTDNAVLTCRLIDRPLRPSFAEGYRNETQIVGTVLGVDDDNPYDVVAINGASAALMLSGLPFDGPIGAVRLAYSTEGTWIPHPTWAEGDDATFLIVVAGREVNGEIAIMMVEAGGTETAWAHYEAGAPKVTEAVIADGLEAAKTWIRESMDLQHQLVERAGRRDPLPFEAKVDYGPDVFERVAAVGTEPLRQAATIALKAERNAATDEATASIREQLKGEFEGREKEIKEAVRSLTKKLVRQRVVEEGVRIDGRGPADLRPLSAEVHLLETAHGTGLFQRGETQVLNVCTLGMPRMDQLLDTLSPEDRKRYMHHYNMPPYANGETGRMGGTKRREVGHGLLAERALLPVVPSQDEFPYALRLVSEVLASNGSTSMASVCASSLSLMDAGVPIKAPVAGIAMGLIYEGGEYTTLTDILGAEDAFGDMDFKVAGTADFVTALQLDTKIEGLPADVLADALRQAYEARIQILDVMNACIAEARDEVAETAPKIVSFNIPIDKIGEVIGPKGKVINTLQQETGADINVDDDGMVGTVTIGSKDGLAVSEARRRIELILDPPLAVVGATYQGRVVNITKFGAFVNILPGRDGLVHISKLGQGKRIDKVEDVVSLGDPIEVRVDDIDPQGKVSLSPVGDAQAARRPRTRVRGRRTCLVHRQAHQAGTRGDLLDPSVEPAQADEASGAVGARRVLDAFALLGGGELEVGAGVVHGDQGSCARGLPGGGSGTAELGGSARVQGDGGARPRRRPCEAGRGGACGGRRHRRSPAGHPTRPRAPAARGRRPGTPRAAGTGRTGPWPPRRPRGTRRTRGRGPSSSRAGRRRARKGSSARRRRSAEQRSGRMRSGRER</sequence>
<dbReference type="SMART" id="SM00322">
    <property type="entry name" value="KH"/>
    <property type="match status" value="1"/>
</dbReference>
<dbReference type="InterPro" id="IPR012162">
    <property type="entry name" value="PNPase"/>
</dbReference>
<dbReference type="GO" id="GO:0004654">
    <property type="term" value="F:polyribonucleotide nucleotidyltransferase activity"/>
    <property type="evidence" value="ECO:0007669"/>
    <property type="project" value="UniProtKB-UniRule"/>
</dbReference>
<dbReference type="Pfam" id="PF00575">
    <property type="entry name" value="S1"/>
    <property type="match status" value="1"/>
</dbReference>
<evidence type="ECO:0000256" key="5">
    <source>
        <dbReference type="ARBA" id="ARBA00022723"/>
    </source>
</evidence>
<evidence type="ECO:0000256" key="6">
    <source>
        <dbReference type="ARBA" id="ARBA00022842"/>
    </source>
</evidence>
<evidence type="ECO:0000256" key="9">
    <source>
        <dbReference type="SAM" id="MobiDB-lite"/>
    </source>
</evidence>
<dbReference type="InterPro" id="IPR036345">
    <property type="entry name" value="ExoRNase_PH_dom2_sf"/>
</dbReference>
<dbReference type="GO" id="GO:0005829">
    <property type="term" value="C:cytosol"/>
    <property type="evidence" value="ECO:0007669"/>
    <property type="project" value="UniProtKB-ARBA"/>
</dbReference>
<dbReference type="NCBIfam" id="NF008805">
    <property type="entry name" value="PRK11824.1"/>
    <property type="match status" value="1"/>
</dbReference>
<dbReference type="PROSITE" id="PS50126">
    <property type="entry name" value="S1"/>
    <property type="match status" value="1"/>
</dbReference>
<dbReference type="PROSITE" id="PS50084">
    <property type="entry name" value="KH_TYPE_1"/>
    <property type="match status" value="1"/>
</dbReference>
<dbReference type="InterPro" id="IPR015848">
    <property type="entry name" value="PNPase_PH_RNA-bd_bac/org-type"/>
</dbReference>
<dbReference type="NCBIfam" id="TIGR03591">
    <property type="entry name" value="polynuc_phos"/>
    <property type="match status" value="1"/>
</dbReference>
<dbReference type="CDD" id="cd04472">
    <property type="entry name" value="S1_PNPase"/>
    <property type="match status" value="1"/>
</dbReference>
<dbReference type="InterPro" id="IPR003029">
    <property type="entry name" value="S1_domain"/>
</dbReference>
<dbReference type="Gene3D" id="3.30.230.70">
    <property type="entry name" value="GHMP Kinase, N-terminal domain"/>
    <property type="match status" value="2"/>
</dbReference>
<dbReference type="Gene3D" id="2.40.50.140">
    <property type="entry name" value="Nucleic acid-binding proteins"/>
    <property type="match status" value="1"/>
</dbReference>
<dbReference type="AlphaFoldDB" id="A0A6J4LEY3"/>
<feature type="compositionally biased region" description="Basic and acidic residues" evidence="9">
    <location>
        <begin position="916"/>
        <end position="930"/>
    </location>
</feature>
<feature type="compositionally biased region" description="Low complexity" evidence="9">
    <location>
        <begin position="849"/>
        <end position="860"/>
    </location>
</feature>
<dbReference type="SUPFAM" id="SSF55666">
    <property type="entry name" value="Ribonuclease PH domain 2-like"/>
    <property type="match status" value="2"/>
</dbReference>
<evidence type="ECO:0000256" key="7">
    <source>
        <dbReference type="ARBA" id="ARBA00022884"/>
    </source>
</evidence>
<dbReference type="PANTHER" id="PTHR11252">
    <property type="entry name" value="POLYRIBONUCLEOTIDE NUCLEOTIDYLTRANSFERASE"/>
    <property type="match status" value="1"/>
</dbReference>
<dbReference type="SUPFAM" id="SSF54791">
    <property type="entry name" value="Eukaryotic type KH-domain (KH-domain type I)"/>
    <property type="match status" value="1"/>
</dbReference>
<dbReference type="FunFam" id="3.30.230.70:FF:000001">
    <property type="entry name" value="Polyribonucleotide nucleotidyltransferase"/>
    <property type="match status" value="1"/>
</dbReference>
<dbReference type="SUPFAM" id="SSF54211">
    <property type="entry name" value="Ribosomal protein S5 domain 2-like"/>
    <property type="match status" value="2"/>
</dbReference>